<evidence type="ECO:0000256" key="3">
    <source>
        <dbReference type="ARBA" id="ARBA00022989"/>
    </source>
</evidence>
<evidence type="ECO:0000256" key="7">
    <source>
        <dbReference type="SAM" id="Phobius"/>
    </source>
</evidence>
<comment type="caution">
    <text evidence="9">The sequence shown here is derived from an EMBL/GenBank/DDBJ whole genome shotgun (WGS) entry which is preliminary data.</text>
</comment>
<keyword evidence="4 7" id="KW-0472">Membrane</keyword>
<gene>
    <name evidence="9" type="ORF">EDB81DRAFT_698605</name>
</gene>
<feature type="transmembrane region" description="Helical" evidence="7">
    <location>
        <begin position="41"/>
        <end position="63"/>
    </location>
</feature>
<evidence type="ECO:0000313" key="9">
    <source>
        <dbReference type="EMBL" id="KAH7126088.1"/>
    </source>
</evidence>
<keyword evidence="2 7" id="KW-0812">Transmembrane</keyword>
<feature type="domain" description="Rhodopsin" evidence="8">
    <location>
        <begin position="59"/>
        <end position="301"/>
    </location>
</feature>
<evidence type="ECO:0000256" key="1">
    <source>
        <dbReference type="ARBA" id="ARBA00004141"/>
    </source>
</evidence>
<comment type="subcellular location">
    <subcellularLocation>
        <location evidence="1">Membrane</location>
        <topology evidence="1">Multi-pass membrane protein</topology>
    </subcellularLocation>
</comment>
<dbReference type="AlphaFoldDB" id="A0A9P9DVD0"/>
<dbReference type="Proteomes" id="UP000738349">
    <property type="component" value="Unassembled WGS sequence"/>
</dbReference>
<sequence length="403" mass="45290">MRASDSLSKVALGFSAVNADASIKARYIPVTEIPTTSLQQSAVGIIFMMTFLAFFVWGIRVYSRVSSKQFGVDDWLVTAAMAFSLALVGPNYMFMKYDYIGFRTTDLPDTYDVEPVLFWNWIMQVLYNPILALVKSSILIFLLRLGGHQRNIRWAVYALNAFNIALGIAIFLTVIFQTIPINAFWDLEVEKERQIDGPMFYISTAIVTIVTDFLVLLIPFWVFLGLRMRLAAKIGLIVVFLMGGVVTIVAIIRVNELRKKFYDHDPNYDSRHTLGDTLSSVEVNLAIIASCGPALRPLFRRMFPGLFSNKSSNDRDYATPSNNNYGTGTGRRHTNVTGNFPLKDLHNSKTHTEIRGHSPNGSEEEIMTYNGIIRSTTVNIKYDQATLEGSNTDFDEPTKPRSG</sequence>
<dbReference type="OrthoDB" id="5283415at2759"/>
<comment type="similarity">
    <text evidence="5">Belongs to the SAT4 family.</text>
</comment>
<organism evidence="9 10">
    <name type="scientific">Dactylonectria macrodidyma</name>
    <dbReference type="NCBI Taxonomy" id="307937"/>
    <lineage>
        <taxon>Eukaryota</taxon>
        <taxon>Fungi</taxon>
        <taxon>Dikarya</taxon>
        <taxon>Ascomycota</taxon>
        <taxon>Pezizomycotina</taxon>
        <taxon>Sordariomycetes</taxon>
        <taxon>Hypocreomycetidae</taxon>
        <taxon>Hypocreales</taxon>
        <taxon>Nectriaceae</taxon>
        <taxon>Dactylonectria</taxon>
    </lineage>
</organism>
<dbReference type="InterPro" id="IPR049326">
    <property type="entry name" value="Rhodopsin_dom_fungi"/>
</dbReference>
<accession>A0A9P9DVD0</accession>
<protein>
    <recommendedName>
        <fullName evidence="8">Rhodopsin domain-containing protein</fullName>
    </recommendedName>
</protein>
<dbReference type="EMBL" id="JAGMUV010000020">
    <property type="protein sequence ID" value="KAH7126088.1"/>
    <property type="molecule type" value="Genomic_DNA"/>
</dbReference>
<evidence type="ECO:0000259" key="8">
    <source>
        <dbReference type="Pfam" id="PF20684"/>
    </source>
</evidence>
<feature type="transmembrane region" description="Helical" evidence="7">
    <location>
        <begin position="75"/>
        <end position="94"/>
    </location>
</feature>
<evidence type="ECO:0000256" key="6">
    <source>
        <dbReference type="SAM" id="MobiDB-lite"/>
    </source>
</evidence>
<proteinExistence type="inferred from homology"/>
<name>A0A9P9DVD0_9HYPO</name>
<feature type="transmembrane region" description="Helical" evidence="7">
    <location>
        <begin position="199"/>
        <end position="223"/>
    </location>
</feature>
<dbReference type="PANTHER" id="PTHR33048:SF55">
    <property type="entry name" value="INTEGRAL MEMBRANE PROTEIN"/>
    <property type="match status" value="1"/>
</dbReference>
<feature type="region of interest" description="Disordered" evidence="6">
    <location>
        <begin position="313"/>
        <end position="333"/>
    </location>
</feature>
<evidence type="ECO:0000256" key="4">
    <source>
        <dbReference type="ARBA" id="ARBA00023136"/>
    </source>
</evidence>
<feature type="transmembrane region" description="Helical" evidence="7">
    <location>
        <begin position="121"/>
        <end position="143"/>
    </location>
</feature>
<reference evidence="9" key="1">
    <citation type="journal article" date="2021" name="Nat. Commun.">
        <title>Genetic determinants of endophytism in the Arabidopsis root mycobiome.</title>
        <authorList>
            <person name="Mesny F."/>
            <person name="Miyauchi S."/>
            <person name="Thiergart T."/>
            <person name="Pickel B."/>
            <person name="Atanasova L."/>
            <person name="Karlsson M."/>
            <person name="Huettel B."/>
            <person name="Barry K.W."/>
            <person name="Haridas S."/>
            <person name="Chen C."/>
            <person name="Bauer D."/>
            <person name="Andreopoulos W."/>
            <person name="Pangilinan J."/>
            <person name="LaButti K."/>
            <person name="Riley R."/>
            <person name="Lipzen A."/>
            <person name="Clum A."/>
            <person name="Drula E."/>
            <person name="Henrissat B."/>
            <person name="Kohler A."/>
            <person name="Grigoriev I.V."/>
            <person name="Martin F.M."/>
            <person name="Hacquard S."/>
        </authorList>
    </citation>
    <scope>NUCLEOTIDE SEQUENCE</scope>
    <source>
        <strain evidence="9">MPI-CAGE-AT-0147</strain>
    </source>
</reference>
<dbReference type="Pfam" id="PF20684">
    <property type="entry name" value="Fung_rhodopsin"/>
    <property type="match status" value="1"/>
</dbReference>
<dbReference type="InterPro" id="IPR052337">
    <property type="entry name" value="SAT4-like"/>
</dbReference>
<keyword evidence="10" id="KW-1185">Reference proteome</keyword>
<evidence type="ECO:0000256" key="5">
    <source>
        <dbReference type="ARBA" id="ARBA00038359"/>
    </source>
</evidence>
<keyword evidence="3 7" id="KW-1133">Transmembrane helix</keyword>
<feature type="transmembrane region" description="Helical" evidence="7">
    <location>
        <begin position="155"/>
        <end position="179"/>
    </location>
</feature>
<dbReference type="GO" id="GO:0016020">
    <property type="term" value="C:membrane"/>
    <property type="evidence" value="ECO:0007669"/>
    <property type="project" value="UniProtKB-SubCell"/>
</dbReference>
<feature type="transmembrane region" description="Helical" evidence="7">
    <location>
        <begin position="230"/>
        <end position="252"/>
    </location>
</feature>
<evidence type="ECO:0000256" key="2">
    <source>
        <dbReference type="ARBA" id="ARBA00022692"/>
    </source>
</evidence>
<evidence type="ECO:0000313" key="10">
    <source>
        <dbReference type="Proteomes" id="UP000738349"/>
    </source>
</evidence>
<dbReference type="PANTHER" id="PTHR33048">
    <property type="entry name" value="PTH11-LIKE INTEGRAL MEMBRANE PROTEIN (AFU_ORTHOLOGUE AFUA_5G11245)"/>
    <property type="match status" value="1"/>
</dbReference>